<proteinExistence type="predicted"/>
<dbReference type="PANTHER" id="PTHR23041">
    <property type="entry name" value="RING FINGER DOMAIN-CONTAINING"/>
    <property type="match status" value="1"/>
</dbReference>
<feature type="compositionally biased region" description="Basic residues" evidence="5">
    <location>
        <begin position="216"/>
        <end position="225"/>
    </location>
</feature>
<keyword evidence="1" id="KW-0479">Metal-binding</keyword>
<evidence type="ECO:0000313" key="8">
    <source>
        <dbReference type="Proteomes" id="UP001153714"/>
    </source>
</evidence>
<dbReference type="AlphaFoldDB" id="A0A9N9QTX4"/>
<feature type="compositionally biased region" description="Polar residues" evidence="5">
    <location>
        <begin position="599"/>
        <end position="619"/>
    </location>
</feature>
<dbReference type="PANTHER" id="PTHR23041:SF78">
    <property type="entry name" value="E3 UBIQUITIN-PROTEIN LIGASE RNF4"/>
    <property type="match status" value="1"/>
</dbReference>
<evidence type="ECO:0000256" key="4">
    <source>
        <dbReference type="PROSITE-ProRule" id="PRU00175"/>
    </source>
</evidence>
<dbReference type="SMART" id="SM00184">
    <property type="entry name" value="RING"/>
    <property type="match status" value="1"/>
</dbReference>
<evidence type="ECO:0000256" key="2">
    <source>
        <dbReference type="ARBA" id="ARBA00022771"/>
    </source>
</evidence>
<dbReference type="Proteomes" id="UP001153714">
    <property type="component" value="Chromosome 10"/>
</dbReference>
<dbReference type="CDD" id="cd16544">
    <property type="entry name" value="RING-HC_RNF138"/>
    <property type="match status" value="1"/>
</dbReference>
<evidence type="ECO:0000256" key="5">
    <source>
        <dbReference type="SAM" id="MobiDB-lite"/>
    </source>
</evidence>
<dbReference type="EMBL" id="OU893341">
    <property type="protein sequence ID" value="CAG9783199.1"/>
    <property type="molecule type" value="Genomic_DNA"/>
</dbReference>
<reference evidence="7" key="1">
    <citation type="submission" date="2021-12" db="EMBL/GenBank/DDBJ databases">
        <authorList>
            <person name="King R."/>
        </authorList>
    </citation>
    <scope>NUCLEOTIDE SEQUENCE</scope>
</reference>
<dbReference type="InterPro" id="IPR047134">
    <property type="entry name" value="RNF4"/>
</dbReference>
<feature type="region of interest" description="Disordered" evidence="5">
    <location>
        <begin position="1"/>
        <end position="42"/>
    </location>
</feature>
<protein>
    <recommendedName>
        <fullName evidence="6">RING-type domain-containing protein</fullName>
    </recommendedName>
</protein>
<dbReference type="InterPro" id="IPR017907">
    <property type="entry name" value="Znf_RING_CS"/>
</dbReference>
<evidence type="ECO:0000259" key="6">
    <source>
        <dbReference type="PROSITE" id="PS50089"/>
    </source>
</evidence>
<dbReference type="Gene3D" id="3.30.40.10">
    <property type="entry name" value="Zinc/RING finger domain, C3HC4 (zinc finger)"/>
    <property type="match status" value="1"/>
</dbReference>
<feature type="compositionally biased region" description="Polar residues" evidence="5">
    <location>
        <begin position="473"/>
        <end position="496"/>
    </location>
</feature>
<keyword evidence="8" id="KW-1185">Reference proteome</keyword>
<organism evidence="7 8">
    <name type="scientific">Diatraea saccharalis</name>
    <name type="common">sugarcane borer</name>
    <dbReference type="NCBI Taxonomy" id="40085"/>
    <lineage>
        <taxon>Eukaryota</taxon>
        <taxon>Metazoa</taxon>
        <taxon>Ecdysozoa</taxon>
        <taxon>Arthropoda</taxon>
        <taxon>Hexapoda</taxon>
        <taxon>Insecta</taxon>
        <taxon>Pterygota</taxon>
        <taxon>Neoptera</taxon>
        <taxon>Endopterygota</taxon>
        <taxon>Lepidoptera</taxon>
        <taxon>Glossata</taxon>
        <taxon>Ditrysia</taxon>
        <taxon>Pyraloidea</taxon>
        <taxon>Crambidae</taxon>
        <taxon>Crambinae</taxon>
        <taxon>Diatraea</taxon>
    </lineage>
</organism>
<dbReference type="Pfam" id="PF13923">
    <property type="entry name" value="zf-C3HC4_2"/>
    <property type="match status" value="1"/>
</dbReference>
<feature type="region of interest" description="Disordered" evidence="5">
    <location>
        <begin position="589"/>
        <end position="619"/>
    </location>
</feature>
<feature type="domain" description="RING-type" evidence="6">
    <location>
        <begin position="629"/>
        <end position="670"/>
    </location>
</feature>
<evidence type="ECO:0000256" key="1">
    <source>
        <dbReference type="ARBA" id="ARBA00022723"/>
    </source>
</evidence>
<dbReference type="PROSITE" id="PS00518">
    <property type="entry name" value="ZF_RING_1"/>
    <property type="match status" value="1"/>
</dbReference>
<sequence>MSKTKDKLKTATKKQKAIQCSQQPKRTNCRKTLSDDDGITKSKQLAHKIKTNPRIGIPRIRRIDNNEERICGNGKPMPSLADLEKMFNDSDNEEELNVNDTLNMNTPIVDPNHCSTPKKKPITEDQLKSPRTIKTIADKMLDFISSLPDATVLLDEVPPPPVIKQKKRKKSGIPYIVGNKDRPRVPTKKTTNFCKGDEDYGININDIQSEDDSPKPRAKRSKTAKYSKSIFNAKSEEIAASLKEYDGVHSDDSSDSNKTVAYEYYSPSNMSRPLSFSPLPSTSKDSETIYKNDIRFNESLVVNQSTSEVIDNDLQIIDQPPDTILIDEYTETRKPNSILTSELIVINDDTPPHTPLVNDEPTNHFIKDEDSCIEIIENSSSQNVEPPIPVEDYYSSLDLSLNISTNNDDMEVIDVDEVIAENKAIIEKYCKPKDLDSITIIEPQTNNIETVQTENNECVVVESVISIEEQESLQTQNNESTKPVISTGEQESSPRLNMSPVEFISSTSVQHIPNTLSTDKTNNEDVIENAVYNRNSNTGTRSNSNLLLDDQNLLSIDQSSTCNTNGHPQNAICLISFLKSMSDIAKNYIGGTPRRRSRNNVYTANTRPNNTQLDTENNSSGISKRLGDCPICLDSLANIPVASTICGHIFCMKCISAAVKSSGRRCPTCRKPLKGKGYHQLFL</sequence>
<dbReference type="OrthoDB" id="6105938at2759"/>
<feature type="region of interest" description="Disordered" evidence="5">
    <location>
        <begin position="471"/>
        <end position="496"/>
    </location>
</feature>
<dbReference type="InterPro" id="IPR001841">
    <property type="entry name" value="Znf_RING"/>
</dbReference>
<gene>
    <name evidence="7" type="ORF">DIATSA_LOCUS1389</name>
</gene>
<dbReference type="SUPFAM" id="SSF57850">
    <property type="entry name" value="RING/U-box"/>
    <property type="match status" value="1"/>
</dbReference>
<evidence type="ECO:0000313" key="7">
    <source>
        <dbReference type="EMBL" id="CAG9783199.1"/>
    </source>
</evidence>
<name>A0A9N9QTX4_9NEOP</name>
<dbReference type="InterPro" id="IPR013083">
    <property type="entry name" value="Znf_RING/FYVE/PHD"/>
</dbReference>
<keyword evidence="2 4" id="KW-0863">Zinc-finger</keyword>
<reference evidence="7" key="2">
    <citation type="submission" date="2022-10" db="EMBL/GenBank/DDBJ databases">
        <authorList>
            <consortium name="ENA_rothamsted_submissions"/>
            <consortium name="culmorum"/>
            <person name="King R."/>
        </authorList>
    </citation>
    <scope>NUCLEOTIDE SEQUENCE</scope>
</reference>
<dbReference type="GO" id="GO:0008270">
    <property type="term" value="F:zinc ion binding"/>
    <property type="evidence" value="ECO:0007669"/>
    <property type="project" value="UniProtKB-KW"/>
</dbReference>
<accession>A0A9N9QTX4</accession>
<feature type="region of interest" description="Disordered" evidence="5">
    <location>
        <begin position="163"/>
        <end position="226"/>
    </location>
</feature>
<evidence type="ECO:0000256" key="3">
    <source>
        <dbReference type="ARBA" id="ARBA00022833"/>
    </source>
</evidence>
<dbReference type="PROSITE" id="PS50089">
    <property type="entry name" value="ZF_RING_2"/>
    <property type="match status" value="1"/>
</dbReference>
<keyword evidence="3" id="KW-0862">Zinc</keyword>